<evidence type="ECO:0000256" key="1">
    <source>
        <dbReference type="PROSITE-ProRule" id="PRU00339"/>
    </source>
</evidence>
<dbReference type="PANTHER" id="PTHR12558:SF13">
    <property type="entry name" value="CELL DIVISION CYCLE PROTEIN 27 HOMOLOG"/>
    <property type="match status" value="1"/>
</dbReference>
<dbReference type="SUPFAM" id="SSF48452">
    <property type="entry name" value="TPR-like"/>
    <property type="match status" value="2"/>
</dbReference>
<keyword evidence="2" id="KW-1133">Transmembrane helix</keyword>
<evidence type="ECO:0000256" key="2">
    <source>
        <dbReference type="SAM" id="Phobius"/>
    </source>
</evidence>
<dbReference type="EMBL" id="RWIU01000001">
    <property type="protein sequence ID" value="RSK46021.1"/>
    <property type="molecule type" value="Genomic_DNA"/>
</dbReference>
<dbReference type="OrthoDB" id="5477158at2"/>
<feature type="transmembrane region" description="Helical" evidence="2">
    <location>
        <begin position="38"/>
        <end position="56"/>
    </location>
</feature>
<dbReference type="PANTHER" id="PTHR12558">
    <property type="entry name" value="CELL DIVISION CYCLE 16,23,27"/>
    <property type="match status" value="1"/>
</dbReference>
<keyword evidence="2" id="KW-0812">Transmembrane</keyword>
<protein>
    <submittedName>
        <fullName evidence="3">Tetratricopeptide repeat protein</fullName>
    </submittedName>
</protein>
<keyword evidence="2" id="KW-0472">Membrane</keyword>
<dbReference type="PROSITE" id="PS50005">
    <property type="entry name" value="TPR"/>
    <property type="match status" value="1"/>
</dbReference>
<name>A0A428KHV9_9BACT</name>
<gene>
    <name evidence="3" type="ORF">EI293_02275</name>
</gene>
<dbReference type="InterPro" id="IPR011990">
    <property type="entry name" value="TPR-like_helical_dom_sf"/>
</dbReference>
<dbReference type="InterPro" id="IPR019734">
    <property type="entry name" value="TPR_rpt"/>
</dbReference>
<evidence type="ECO:0000313" key="3">
    <source>
        <dbReference type="EMBL" id="RSK46021.1"/>
    </source>
</evidence>
<dbReference type="Pfam" id="PF13374">
    <property type="entry name" value="TPR_10"/>
    <property type="match status" value="1"/>
</dbReference>
<dbReference type="Gene3D" id="1.25.40.10">
    <property type="entry name" value="Tetratricopeptide repeat domain"/>
    <property type="match status" value="3"/>
</dbReference>
<feature type="repeat" description="TPR" evidence="1">
    <location>
        <begin position="247"/>
        <end position="280"/>
    </location>
</feature>
<accession>A0A428KHV9</accession>
<proteinExistence type="predicted"/>
<dbReference type="Proteomes" id="UP000270291">
    <property type="component" value="Unassembled WGS sequence"/>
</dbReference>
<dbReference type="AlphaFoldDB" id="A0A428KHV9"/>
<keyword evidence="4" id="KW-1185">Reference proteome</keyword>
<dbReference type="SMART" id="SM00028">
    <property type="entry name" value="TPR"/>
    <property type="match status" value="6"/>
</dbReference>
<sequence>MRPAGIFLPELRSNCSSENRTNHCVSPSSTSLEPMRKYLYPILITVFLVAGALIFLTQKPDPVPTLKERRGDLAAGGEWLNTKAAISGLLARLRSKPDDNQARVLLAEAYMQEARVTGDHPYYDTAAMKLLDEALRQEPENFEALCCKASLSLTQHHFSEGLAVAEKAVAINPNNAFVYGLLCDANVELGRYPEAVRMADKMNQVRPDLRSYSRVSYLREIHGDLPGAIEAMQMAVQAGYSGLEQTEWARVTLGHLFETTGDLPQAEQQFQLALAARPHYAYALAGLGRVAQARQQYPAAIVHLEEARNIVKDYAFADELADLYQQNNQPAEARKMAQEAIAMLADAANEADENEEMGHYADRELAYAYVKTGELDKALKHAKIEYDRRPDNIDVCETMAWVYYKRGEYKEAEQYMKTARRTNSRNPTLLCRAGLIATKNGRTAEGQALIKQALTTNPYLTFDLADEGRKLLALR</sequence>
<keyword evidence="1" id="KW-0802">TPR repeat</keyword>
<dbReference type="Pfam" id="PF13432">
    <property type="entry name" value="TPR_16"/>
    <property type="match status" value="2"/>
</dbReference>
<reference evidence="3 4" key="1">
    <citation type="submission" date="2018-12" db="EMBL/GenBank/DDBJ databases">
        <authorList>
            <person name="Feng G."/>
            <person name="Zhu H."/>
        </authorList>
    </citation>
    <scope>NUCLEOTIDE SEQUENCE [LARGE SCALE GENOMIC DNA]</scope>
    <source>
        <strain evidence="3 4">LMG 26000</strain>
    </source>
</reference>
<evidence type="ECO:0000313" key="4">
    <source>
        <dbReference type="Proteomes" id="UP000270291"/>
    </source>
</evidence>
<organism evidence="3 4">
    <name type="scientific">Hymenobacter perfusus</name>
    <dbReference type="NCBI Taxonomy" id="1236770"/>
    <lineage>
        <taxon>Bacteria</taxon>
        <taxon>Pseudomonadati</taxon>
        <taxon>Bacteroidota</taxon>
        <taxon>Cytophagia</taxon>
        <taxon>Cytophagales</taxon>
        <taxon>Hymenobacteraceae</taxon>
        <taxon>Hymenobacter</taxon>
    </lineage>
</organism>
<comment type="caution">
    <text evidence="3">The sequence shown here is derived from an EMBL/GenBank/DDBJ whole genome shotgun (WGS) entry which is preliminary data.</text>
</comment>